<evidence type="ECO:0000313" key="4">
    <source>
        <dbReference type="Proteomes" id="UP000292935"/>
    </source>
</evidence>
<dbReference type="PANTHER" id="PTHR45036:SF1">
    <property type="entry name" value="METHYLTRANSFERASE LIKE 7A"/>
    <property type="match status" value="1"/>
</dbReference>
<evidence type="ECO:0000313" key="3">
    <source>
        <dbReference type="EMBL" id="RXZ48599.1"/>
    </source>
</evidence>
<protein>
    <submittedName>
        <fullName evidence="3">Class I SAM-dependent methyltransferase</fullName>
    </submittedName>
</protein>
<dbReference type="InterPro" id="IPR029063">
    <property type="entry name" value="SAM-dependent_MTases_sf"/>
</dbReference>
<evidence type="ECO:0000256" key="1">
    <source>
        <dbReference type="SAM" id="MobiDB-lite"/>
    </source>
</evidence>
<feature type="domain" description="Methyltransferase type 11" evidence="2">
    <location>
        <begin position="110"/>
        <end position="204"/>
    </location>
</feature>
<dbReference type="SUPFAM" id="SSF53335">
    <property type="entry name" value="S-adenosyl-L-methionine-dependent methyltransferases"/>
    <property type="match status" value="1"/>
</dbReference>
<dbReference type="GO" id="GO:0032259">
    <property type="term" value="P:methylation"/>
    <property type="evidence" value="ECO:0007669"/>
    <property type="project" value="UniProtKB-KW"/>
</dbReference>
<keyword evidence="3" id="KW-0489">Methyltransferase</keyword>
<dbReference type="AlphaFoldDB" id="A0A4Q2JPH8"/>
<sequence>MPSATSAASTTAKTIAAGISPSAITPGRRPQNPKPRSSRPAPERNRLSIAPAYGRAAFGVGPRHPLDARPPTCSHGGMEQAKAATSDLIDDDRLDDLEREFVGRVRGRVLEIGAGEGENFGALHLDVEWIGLEPDAERRAELAKRAREWGHQAAPLDAMAEAIPLPDRSVDAVVATYVLCSVADPSVALAEVRRVLVPGGRVVFVDHVAAPPRTAKRVVQRIATPFTARFCHGCHWDRDTARTLVEAGFVGDDVRPFRVRSMPFGPVPTLLFDGHAP</sequence>
<dbReference type="CDD" id="cd02440">
    <property type="entry name" value="AdoMet_MTases"/>
    <property type="match status" value="1"/>
</dbReference>
<feature type="region of interest" description="Disordered" evidence="1">
    <location>
        <begin position="1"/>
        <end position="89"/>
    </location>
</feature>
<comment type="caution">
    <text evidence="3">The sequence shown here is derived from an EMBL/GenBank/DDBJ whole genome shotgun (WGS) entry which is preliminary data.</text>
</comment>
<dbReference type="Pfam" id="PF08241">
    <property type="entry name" value="Methyltransf_11"/>
    <property type="match status" value="1"/>
</dbReference>
<gene>
    <name evidence="3" type="ORF">ESP57_06255</name>
</gene>
<dbReference type="Gene3D" id="3.40.50.150">
    <property type="entry name" value="Vaccinia Virus protein VP39"/>
    <property type="match status" value="1"/>
</dbReference>
<dbReference type="InterPro" id="IPR052356">
    <property type="entry name" value="Thiol_S-MT"/>
</dbReference>
<dbReference type="OrthoDB" id="65624at2"/>
<dbReference type="PANTHER" id="PTHR45036">
    <property type="entry name" value="METHYLTRANSFERASE LIKE 7B"/>
    <property type="match status" value="1"/>
</dbReference>
<feature type="compositionally biased region" description="Low complexity" evidence="1">
    <location>
        <begin position="1"/>
        <end position="20"/>
    </location>
</feature>
<keyword evidence="3" id="KW-0808">Transferase</keyword>
<dbReference type="GO" id="GO:0008757">
    <property type="term" value="F:S-adenosylmethionine-dependent methyltransferase activity"/>
    <property type="evidence" value="ECO:0007669"/>
    <property type="project" value="InterPro"/>
</dbReference>
<dbReference type="Proteomes" id="UP000292935">
    <property type="component" value="Unassembled WGS sequence"/>
</dbReference>
<reference evidence="3 4" key="1">
    <citation type="submission" date="2019-01" db="EMBL/GenBank/DDBJ databases">
        <authorList>
            <person name="Li J."/>
        </authorList>
    </citation>
    <scope>NUCLEOTIDE SEQUENCE [LARGE SCALE GENOMIC DNA]</scope>
    <source>
        <strain evidence="3 4">CCUG 35506</strain>
    </source>
</reference>
<dbReference type="EMBL" id="SDPO01000002">
    <property type="protein sequence ID" value="RXZ48599.1"/>
    <property type="molecule type" value="Genomic_DNA"/>
</dbReference>
<keyword evidence="4" id="KW-1185">Reference proteome</keyword>
<accession>A0A4Q2JPH8</accession>
<dbReference type="InterPro" id="IPR013216">
    <property type="entry name" value="Methyltransf_11"/>
</dbReference>
<proteinExistence type="predicted"/>
<organism evidence="3 4">
    <name type="scientific">Agromyces fucosus</name>
    <dbReference type="NCBI Taxonomy" id="41985"/>
    <lineage>
        <taxon>Bacteria</taxon>
        <taxon>Bacillati</taxon>
        <taxon>Actinomycetota</taxon>
        <taxon>Actinomycetes</taxon>
        <taxon>Micrococcales</taxon>
        <taxon>Microbacteriaceae</taxon>
        <taxon>Agromyces</taxon>
    </lineage>
</organism>
<evidence type="ECO:0000259" key="2">
    <source>
        <dbReference type="Pfam" id="PF08241"/>
    </source>
</evidence>
<name>A0A4Q2JPH8_9MICO</name>